<name>A0ABM8E1M0_9MICO</name>
<proteinExistence type="predicted"/>
<gene>
    <name evidence="2" type="ORF">Microterr_25080</name>
</gene>
<accession>A0ABM8E1M0</accession>
<evidence type="ECO:0000313" key="2">
    <source>
        <dbReference type="EMBL" id="BDV31848.1"/>
    </source>
</evidence>
<reference evidence="2 3" key="1">
    <citation type="submission" date="2022-12" db="EMBL/GenBank/DDBJ databases">
        <title>Microbacterium terricola strain KV-448 chromosome, complete genome.</title>
        <authorList>
            <person name="Oshima T."/>
            <person name="Moriya T."/>
            <person name="Bessho Y."/>
        </authorList>
    </citation>
    <scope>NUCLEOTIDE SEQUENCE [LARGE SCALE GENOMIC DNA]</scope>
    <source>
        <strain evidence="2 3">KV-448</strain>
    </source>
</reference>
<dbReference type="EMBL" id="AP027141">
    <property type="protein sequence ID" value="BDV31848.1"/>
    <property type="molecule type" value="Genomic_DNA"/>
</dbReference>
<dbReference type="Proteomes" id="UP001317779">
    <property type="component" value="Chromosome"/>
</dbReference>
<sequence>MPLAVAALRDGASETAEAIRAHLDGRLAKYKIPRDVVFVDELPRTASGKVRKADLRERFAR</sequence>
<dbReference type="InterPro" id="IPR025110">
    <property type="entry name" value="AMP-bd_C"/>
</dbReference>
<dbReference type="Gene3D" id="3.30.300.30">
    <property type="match status" value="1"/>
</dbReference>
<dbReference type="SUPFAM" id="SSF56801">
    <property type="entry name" value="Acetyl-CoA synthetase-like"/>
    <property type="match status" value="1"/>
</dbReference>
<dbReference type="Pfam" id="PF13193">
    <property type="entry name" value="AMP-binding_C"/>
    <property type="match status" value="1"/>
</dbReference>
<dbReference type="InterPro" id="IPR045851">
    <property type="entry name" value="AMP-bd_C_sf"/>
</dbReference>
<organism evidence="2 3">
    <name type="scientific">Microbacterium terricola</name>
    <dbReference type="NCBI Taxonomy" id="344163"/>
    <lineage>
        <taxon>Bacteria</taxon>
        <taxon>Bacillati</taxon>
        <taxon>Actinomycetota</taxon>
        <taxon>Actinomycetes</taxon>
        <taxon>Micrococcales</taxon>
        <taxon>Microbacteriaceae</taxon>
        <taxon>Microbacterium</taxon>
    </lineage>
</organism>
<feature type="domain" description="AMP-binding enzyme C-terminal" evidence="1">
    <location>
        <begin position="2"/>
        <end position="49"/>
    </location>
</feature>
<keyword evidence="3" id="KW-1185">Reference proteome</keyword>
<evidence type="ECO:0000259" key="1">
    <source>
        <dbReference type="Pfam" id="PF13193"/>
    </source>
</evidence>
<protein>
    <recommendedName>
        <fullName evidence="1">AMP-binding enzyme C-terminal domain-containing protein</fullName>
    </recommendedName>
</protein>
<evidence type="ECO:0000313" key="3">
    <source>
        <dbReference type="Proteomes" id="UP001317779"/>
    </source>
</evidence>